<dbReference type="InterPro" id="IPR020013">
    <property type="entry name" value="Flagellar_FlgE/F/G"/>
</dbReference>
<comment type="subunit">
    <text evidence="4 6">The basal body constitutes a major portion of the flagellar organelle and consists of five rings (E,L,P,S, and M) mounted on a central rod. The rod consists of about 26 subunits of FlgG in the distal portion, and FlgB, FlgC and FlgF are thought to build up the proximal portion of the rod with about 6 subunits each.</text>
</comment>
<dbReference type="PANTHER" id="PTHR30435:SF18">
    <property type="entry name" value="FLAGELLAR BASAL-BODY ROD PROTEIN FLGF"/>
    <property type="match status" value="1"/>
</dbReference>
<dbReference type="SUPFAM" id="SSF117143">
    <property type="entry name" value="Flagellar hook protein flgE"/>
    <property type="match status" value="1"/>
</dbReference>
<evidence type="ECO:0000256" key="6">
    <source>
        <dbReference type="RuleBase" id="RU362116"/>
    </source>
</evidence>
<evidence type="ECO:0000313" key="9">
    <source>
        <dbReference type="EMBL" id="SHH49473.1"/>
    </source>
</evidence>
<sequence>MDNSLYVGMSAAKQHFQQEAVLSHNVANANTPGFKADQADFHALYLNGPGLNDTAFTQLESLSVDKSRGTLRTTNRELDVTTANGAYMEVQTPSGSRGYVTTASIQLDNQGMLRTSEGHFLLDERGPASVPTGSKVTISPEGQIIARSPSGAVFREGYLQLVELDHLKLGKSPEGLLISIDDTQSPRIYQGDGIRTGVLESSNVDSMLSLAELVHIQRSYEQSIKLMKASDSMHRQSIGILRGQ</sequence>
<evidence type="ECO:0000256" key="2">
    <source>
        <dbReference type="ARBA" id="ARBA00009677"/>
    </source>
</evidence>
<dbReference type="STRING" id="299255.SAMN02745129_2124"/>
<keyword evidence="10" id="KW-1185">Reference proteome</keyword>
<proteinExistence type="inferred from homology"/>
<dbReference type="AlphaFoldDB" id="A0A1M5TGI7"/>
<dbReference type="EMBL" id="FQXG01000003">
    <property type="protein sequence ID" value="SHH49473.1"/>
    <property type="molecule type" value="Genomic_DNA"/>
</dbReference>
<comment type="subcellular location">
    <subcellularLocation>
        <location evidence="1 6">Bacterial flagellum basal body</location>
    </subcellularLocation>
</comment>
<evidence type="ECO:0000256" key="5">
    <source>
        <dbReference type="ARBA" id="ARBA00040228"/>
    </source>
</evidence>
<dbReference type="Proteomes" id="UP000184268">
    <property type="component" value="Unassembled WGS sequence"/>
</dbReference>
<dbReference type="RefSeq" id="WP_067663271.1">
    <property type="nucleotide sequence ID" value="NZ_FQXG01000003.1"/>
</dbReference>
<protein>
    <recommendedName>
        <fullName evidence="5 6">Flagellar basal-body rod protein FlgF</fullName>
    </recommendedName>
</protein>
<keyword evidence="9" id="KW-0969">Cilium</keyword>
<dbReference type="Pfam" id="PF06429">
    <property type="entry name" value="Flg_bbr_C"/>
    <property type="match status" value="1"/>
</dbReference>
<evidence type="ECO:0000256" key="1">
    <source>
        <dbReference type="ARBA" id="ARBA00004117"/>
    </source>
</evidence>
<evidence type="ECO:0000313" key="10">
    <source>
        <dbReference type="Proteomes" id="UP000184268"/>
    </source>
</evidence>
<dbReference type="InterPro" id="IPR010930">
    <property type="entry name" value="Flg_bb/hook_C_dom"/>
</dbReference>
<comment type="similarity">
    <text evidence="2 6">Belongs to the flagella basal body rod proteins family.</text>
</comment>
<keyword evidence="9" id="KW-0966">Cell projection</keyword>
<dbReference type="OrthoDB" id="8578401at2"/>
<dbReference type="GO" id="GO:0030694">
    <property type="term" value="C:bacterial-type flagellum basal body, rod"/>
    <property type="evidence" value="ECO:0007669"/>
    <property type="project" value="UniProtKB-UniRule"/>
</dbReference>
<feature type="domain" description="Flagellar basal-body/hook protein C-terminal" evidence="8">
    <location>
        <begin position="196"/>
        <end position="238"/>
    </location>
</feature>
<dbReference type="NCBIfam" id="TIGR03506">
    <property type="entry name" value="FlgEFG_subfam"/>
    <property type="match status" value="1"/>
</dbReference>
<reference evidence="10" key="1">
    <citation type="submission" date="2016-11" db="EMBL/GenBank/DDBJ databases">
        <authorList>
            <person name="Varghese N."/>
            <person name="Submissions S."/>
        </authorList>
    </citation>
    <scope>NUCLEOTIDE SEQUENCE [LARGE SCALE GENOMIC DNA]</scope>
    <source>
        <strain evidence="10">DSM 16917</strain>
    </source>
</reference>
<dbReference type="GO" id="GO:0071978">
    <property type="term" value="P:bacterial-type flagellum-dependent swarming motility"/>
    <property type="evidence" value="ECO:0007669"/>
    <property type="project" value="TreeGrafter"/>
</dbReference>
<keyword evidence="9" id="KW-0282">Flagellum</keyword>
<dbReference type="InterPro" id="IPR037925">
    <property type="entry name" value="FlgE/F/G-like"/>
</dbReference>
<dbReference type="PANTHER" id="PTHR30435">
    <property type="entry name" value="FLAGELLAR PROTEIN"/>
    <property type="match status" value="1"/>
</dbReference>
<accession>A0A1M5TGI7</accession>
<keyword evidence="3 6" id="KW-0975">Bacterial flagellum</keyword>
<feature type="domain" description="Flagellar basal body rod protein N-terminal" evidence="7">
    <location>
        <begin position="5"/>
        <end position="35"/>
    </location>
</feature>
<dbReference type="InterPro" id="IPR001444">
    <property type="entry name" value="Flag_bb_rod_N"/>
</dbReference>
<evidence type="ECO:0000259" key="8">
    <source>
        <dbReference type="Pfam" id="PF06429"/>
    </source>
</evidence>
<evidence type="ECO:0000256" key="4">
    <source>
        <dbReference type="ARBA" id="ARBA00038560"/>
    </source>
</evidence>
<evidence type="ECO:0000259" key="7">
    <source>
        <dbReference type="Pfam" id="PF00460"/>
    </source>
</evidence>
<evidence type="ECO:0000256" key="3">
    <source>
        <dbReference type="ARBA" id="ARBA00023143"/>
    </source>
</evidence>
<organism evidence="9 10">
    <name type="scientific">Ferrimonas marina</name>
    <dbReference type="NCBI Taxonomy" id="299255"/>
    <lineage>
        <taxon>Bacteria</taxon>
        <taxon>Pseudomonadati</taxon>
        <taxon>Pseudomonadota</taxon>
        <taxon>Gammaproteobacteria</taxon>
        <taxon>Alteromonadales</taxon>
        <taxon>Ferrimonadaceae</taxon>
        <taxon>Ferrimonas</taxon>
    </lineage>
</organism>
<dbReference type="Pfam" id="PF00460">
    <property type="entry name" value="Flg_bb_rod"/>
    <property type="match status" value="1"/>
</dbReference>
<gene>
    <name evidence="9" type="ORF">SAMN02745129_2124</name>
</gene>
<name>A0A1M5TGI7_9GAMM</name>